<gene>
    <name evidence="1" type="ORF">Pla52o_49650</name>
</gene>
<organism evidence="1 2">
    <name type="scientific">Novipirellula galeiformis</name>
    <dbReference type="NCBI Taxonomy" id="2528004"/>
    <lineage>
        <taxon>Bacteria</taxon>
        <taxon>Pseudomonadati</taxon>
        <taxon>Planctomycetota</taxon>
        <taxon>Planctomycetia</taxon>
        <taxon>Pirellulales</taxon>
        <taxon>Pirellulaceae</taxon>
        <taxon>Novipirellula</taxon>
    </lineage>
</organism>
<comment type="caution">
    <text evidence="1">The sequence shown here is derived from an EMBL/GenBank/DDBJ whole genome shotgun (WGS) entry which is preliminary data.</text>
</comment>
<dbReference type="EMBL" id="SJPT01000010">
    <property type="protein sequence ID" value="TWU17750.1"/>
    <property type="molecule type" value="Genomic_DNA"/>
</dbReference>
<dbReference type="Proteomes" id="UP000316304">
    <property type="component" value="Unassembled WGS sequence"/>
</dbReference>
<reference evidence="1 2" key="1">
    <citation type="submission" date="2019-02" db="EMBL/GenBank/DDBJ databases">
        <title>Deep-cultivation of Planctomycetes and their phenomic and genomic characterization uncovers novel biology.</title>
        <authorList>
            <person name="Wiegand S."/>
            <person name="Jogler M."/>
            <person name="Boedeker C."/>
            <person name="Pinto D."/>
            <person name="Vollmers J."/>
            <person name="Rivas-Marin E."/>
            <person name="Kohn T."/>
            <person name="Peeters S.H."/>
            <person name="Heuer A."/>
            <person name="Rast P."/>
            <person name="Oberbeckmann S."/>
            <person name="Bunk B."/>
            <person name="Jeske O."/>
            <person name="Meyerdierks A."/>
            <person name="Storesund J.E."/>
            <person name="Kallscheuer N."/>
            <person name="Luecker S."/>
            <person name="Lage O.M."/>
            <person name="Pohl T."/>
            <person name="Merkel B.J."/>
            <person name="Hornburger P."/>
            <person name="Mueller R.-W."/>
            <person name="Bruemmer F."/>
            <person name="Labrenz M."/>
            <person name="Spormann A.M."/>
            <person name="Op Den Camp H."/>
            <person name="Overmann J."/>
            <person name="Amann R."/>
            <person name="Jetten M.S.M."/>
            <person name="Mascher T."/>
            <person name="Medema M.H."/>
            <person name="Devos D.P."/>
            <person name="Kaster A.-K."/>
            <person name="Ovreas L."/>
            <person name="Rohde M."/>
            <person name="Galperin M.Y."/>
            <person name="Jogler C."/>
        </authorList>
    </citation>
    <scope>NUCLEOTIDE SEQUENCE [LARGE SCALE GENOMIC DNA]</scope>
    <source>
        <strain evidence="1 2">Pla52o</strain>
    </source>
</reference>
<protein>
    <submittedName>
        <fullName evidence="1">Uncharacterized protein</fullName>
    </submittedName>
</protein>
<keyword evidence="2" id="KW-1185">Reference proteome</keyword>
<evidence type="ECO:0000313" key="1">
    <source>
        <dbReference type="EMBL" id="TWU17750.1"/>
    </source>
</evidence>
<dbReference type="AlphaFoldDB" id="A0A5C6BZG6"/>
<sequence length="149" mass="16890">MRIQKGGASVNQCEWELQRREGVDANVSRRLNIQHPDVQHTIVEFARFDGALTVREGRLADRWLNRLLLVCVRTTTRLTRSLLHRHDADCYNPAPLDWVTLTKETPNEAVRFDSLAISRVSAAVRSSLAPFHSHTLSHRPGLIDVAICC</sequence>
<proteinExistence type="predicted"/>
<accession>A0A5C6BZG6</accession>
<name>A0A5C6BZG6_9BACT</name>
<evidence type="ECO:0000313" key="2">
    <source>
        <dbReference type="Proteomes" id="UP000316304"/>
    </source>
</evidence>